<dbReference type="EMBL" id="KN549504">
    <property type="protein sequence ID" value="KHJ97161.1"/>
    <property type="molecule type" value="Genomic_DNA"/>
</dbReference>
<evidence type="ECO:0000313" key="6">
    <source>
        <dbReference type="EMBL" id="KHJ97161.1"/>
    </source>
</evidence>
<evidence type="ECO:0000313" key="7">
    <source>
        <dbReference type="Proteomes" id="UP000053660"/>
    </source>
</evidence>
<reference evidence="6 7" key="1">
    <citation type="submission" date="2014-03" db="EMBL/GenBank/DDBJ databases">
        <title>Draft genome of the hookworm Oesophagostomum dentatum.</title>
        <authorList>
            <person name="Mitreva M."/>
        </authorList>
    </citation>
    <scope>NUCLEOTIDE SEQUENCE [LARGE SCALE GENOMIC DNA]</scope>
    <source>
        <strain evidence="6 7">OD-Hann</strain>
    </source>
</reference>
<evidence type="ECO:0000256" key="1">
    <source>
        <dbReference type="ARBA" id="ARBA00004141"/>
    </source>
</evidence>
<dbReference type="AlphaFoldDB" id="A0A0B1TM72"/>
<keyword evidence="2" id="KW-0812">Transmembrane</keyword>
<dbReference type="InterPro" id="IPR018499">
    <property type="entry name" value="Tetraspanin/Peripherin"/>
</dbReference>
<dbReference type="InterPro" id="IPR008952">
    <property type="entry name" value="Tetraspanin_EC2_sf"/>
</dbReference>
<dbReference type="Proteomes" id="UP000053660">
    <property type="component" value="Unassembled WGS sequence"/>
</dbReference>
<dbReference type="SUPFAM" id="SSF48652">
    <property type="entry name" value="Tetraspanin"/>
    <property type="match status" value="1"/>
</dbReference>
<sequence length="186" mass="21359">MTYIGFVALLAFIQSVTGILGLSYKEAAREHVRMDLFKNINRTALVTGQGRVFDLTASWDKLQKSLKCCGVNNSSDWYYSHRWPSQEFVPDSCCDPAHFSDIESMNHCGKVANNTLLYQQESIAECHRTTNFQKNPCLSKDQKVKAYSRDEYHRCLVMNEMEARDLRVQPNDRIGDARQDPLDNIL</sequence>
<dbReference type="GO" id="GO:0005886">
    <property type="term" value="C:plasma membrane"/>
    <property type="evidence" value="ECO:0007669"/>
    <property type="project" value="TreeGrafter"/>
</dbReference>
<keyword evidence="7" id="KW-1185">Reference proteome</keyword>
<dbReference type="Pfam" id="PF00335">
    <property type="entry name" value="Tetraspanin"/>
    <property type="match status" value="1"/>
</dbReference>
<dbReference type="Gene3D" id="1.10.1450.10">
    <property type="entry name" value="Tetraspanin"/>
    <property type="match status" value="1"/>
</dbReference>
<dbReference type="OrthoDB" id="432835at2759"/>
<feature type="signal peptide" evidence="5">
    <location>
        <begin position="1"/>
        <end position="18"/>
    </location>
</feature>
<protein>
    <recommendedName>
        <fullName evidence="8">Tetraspanin family protein</fullName>
    </recommendedName>
</protein>
<dbReference type="PANTHER" id="PTHR19282">
    <property type="entry name" value="TETRASPANIN"/>
    <property type="match status" value="1"/>
</dbReference>
<keyword evidence="5" id="KW-0732">Signal</keyword>
<keyword evidence="3" id="KW-1133">Transmembrane helix</keyword>
<proteinExistence type="predicted"/>
<evidence type="ECO:0000256" key="4">
    <source>
        <dbReference type="ARBA" id="ARBA00023136"/>
    </source>
</evidence>
<gene>
    <name evidence="6" type="ORF">OESDEN_02865</name>
</gene>
<organism evidence="6 7">
    <name type="scientific">Oesophagostomum dentatum</name>
    <name type="common">Nodular worm</name>
    <dbReference type="NCBI Taxonomy" id="61180"/>
    <lineage>
        <taxon>Eukaryota</taxon>
        <taxon>Metazoa</taxon>
        <taxon>Ecdysozoa</taxon>
        <taxon>Nematoda</taxon>
        <taxon>Chromadorea</taxon>
        <taxon>Rhabditida</taxon>
        <taxon>Rhabditina</taxon>
        <taxon>Rhabditomorpha</taxon>
        <taxon>Strongyloidea</taxon>
        <taxon>Strongylidae</taxon>
        <taxon>Oesophagostomum</taxon>
    </lineage>
</organism>
<evidence type="ECO:0008006" key="8">
    <source>
        <dbReference type="Google" id="ProtNLM"/>
    </source>
</evidence>
<name>A0A0B1TM72_OESDE</name>
<accession>A0A0B1TM72</accession>
<evidence type="ECO:0000256" key="5">
    <source>
        <dbReference type="SAM" id="SignalP"/>
    </source>
</evidence>
<evidence type="ECO:0000256" key="2">
    <source>
        <dbReference type="ARBA" id="ARBA00022692"/>
    </source>
</evidence>
<evidence type="ECO:0000256" key="3">
    <source>
        <dbReference type="ARBA" id="ARBA00022989"/>
    </source>
</evidence>
<keyword evidence="4" id="KW-0472">Membrane</keyword>
<dbReference type="PANTHER" id="PTHR19282:SF477">
    <property type="entry name" value="TETRASPANIN"/>
    <property type="match status" value="1"/>
</dbReference>
<comment type="subcellular location">
    <subcellularLocation>
        <location evidence="1">Membrane</location>
        <topology evidence="1">Multi-pass membrane protein</topology>
    </subcellularLocation>
</comment>
<feature type="chain" id="PRO_5002082309" description="Tetraspanin family protein" evidence="5">
    <location>
        <begin position="19"/>
        <end position="186"/>
    </location>
</feature>